<organism evidence="1 2">
    <name type="scientific">Arcobacter defluvii</name>
    <dbReference type="NCBI Taxonomy" id="873191"/>
    <lineage>
        <taxon>Bacteria</taxon>
        <taxon>Pseudomonadati</taxon>
        <taxon>Campylobacterota</taxon>
        <taxon>Epsilonproteobacteria</taxon>
        <taxon>Campylobacterales</taxon>
        <taxon>Arcobacteraceae</taxon>
        <taxon>Arcobacter</taxon>
    </lineage>
</organism>
<dbReference type="RefSeq" id="WP_129010824.1">
    <property type="nucleotide sequence ID" value="NZ_CP053835.1"/>
</dbReference>
<accession>A0AAE7BGM8</accession>
<sequence length="62" mass="7279">MRKVISVNLELSVVNFLEQLSKIECRNKSNLVNEIVKKHYESLTLKQKMKMLRIENFEGGVK</sequence>
<evidence type="ECO:0000313" key="2">
    <source>
        <dbReference type="Proteomes" id="UP000503313"/>
    </source>
</evidence>
<dbReference type="AlphaFoldDB" id="A0AAE7BGM8"/>
<keyword evidence="2" id="KW-1185">Reference proteome</keyword>
<name>A0AAE7BGM8_9BACT</name>
<evidence type="ECO:0000313" key="1">
    <source>
        <dbReference type="EMBL" id="QKF78733.1"/>
    </source>
</evidence>
<protein>
    <submittedName>
        <fullName evidence="1">Uncharacterized protein</fullName>
    </submittedName>
</protein>
<dbReference type="Proteomes" id="UP000503313">
    <property type="component" value="Chromosome"/>
</dbReference>
<gene>
    <name evidence="1" type="ORF">ADFLV_2761</name>
</gene>
<dbReference type="KEGG" id="adz:ADFLV_2761"/>
<proteinExistence type="predicted"/>
<reference evidence="1 2" key="1">
    <citation type="submission" date="2020-05" db="EMBL/GenBank/DDBJ databases">
        <title>Complete genome sequencing of Campylobacter and Arcobacter type strains.</title>
        <authorList>
            <person name="Miller W.G."/>
            <person name="Yee E."/>
        </authorList>
    </citation>
    <scope>NUCLEOTIDE SEQUENCE [LARGE SCALE GENOMIC DNA]</scope>
    <source>
        <strain evidence="1 2">LMG 25694</strain>
    </source>
</reference>
<dbReference type="EMBL" id="CP053835">
    <property type="protein sequence ID" value="QKF78733.1"/>
    <property type="molecule type" value="Genomic_DNA"/>
</dbReference>